<dbReference type="eggNOG" id="COG4493">
    <property type="taxonomic scope" value="Bacteria"/>
</dbReference>
<dbReference type="InterPro" id="IPR009403">
    <property type="entry name" value="UPF0637"/>
</dbReference>
<dbReference type="EMBL" id="BAVS01000001">
    <property type="protein sequence ID" value="GAE91794.1"/>
    <property type="molecule type" value="Genomic_DNA"/>
</dbReference>
<organism evidence="1 2">
    <name type="scientific">Gracilibacillus boraciitolerans JCM 21714</name>
    <dbReference type="NCBI Taxonomy" id="1298598"/>
    <lineage>
        <taxon>Bacteria</taxon>
        <taxon>Bacillati</taxon>
        <taxon>Bacillota</taxon>
        <taxon>Bacilli</taxon>
        <taxon>Bacillales</taxon>
        <taxon>Bacillaceae</taxon>
        <taxon>Gracilibacillus</taxon>
    </lineage>
</organism>
<dbReference type="InterPro" id="IPR053707">
    <property type="entry name" value="UPF0637_domain_sf"/>
</dbReference>
<dbReference type="Pfam" id="PF06335">
    <property type="entry name" value="DUF1054"/>
    <property type="match status" value="1"/>
</dbReference>
<accession>W4VGA2</accession>
<evidence type="ECO:0000313" key="2">
    <source>
        <dbReference type="Proteomes" id="UP000019102"/>
    </source>
</evidence>
<name>W4VGA2_9BACI</name>
<reference evidence="1 2" key="1">
    <citation type="journal article" date="2014" name="Genome Announc.">
        <title>Draft Genome Sequence of the Boron-Tolerant and Moderately Halotolerant Bacterium Gracilibacillus boraciitolerans JCM 21714T.</title>
        <authorList>
            <person name="Ahmed I."/>
            <person name="Oshima K."/>
            <person name="Suda W."/>
            <person name="Kitamura K."/>
            <person name="Iida T."/>
            <person name="Ohmori Y."/>
            <person name="Fujiwara T."/>
            <person name="Hattori M."/>
            <person name="Ohkuma M."/>
        </authorList>
    </citation>
    <scope>NUCLEOTIDE SEQUENCE [LARGE SCALE GENOMIC DNA]</scope>
    <source>
        <strain evidence="1 2">JCM 21714</strain>
    </source>
</reference>
<gene>
    <name evidence="1" type="ORF">JCM21714_751</name>
</gene>
<evidence type="ECO:0000313" key="1">
    <source>
        <dbReference type="EMBL" id="GAE91794.1"/>
    </source>
</evidence>
<dbReference type="AlphaFoldDB" id="W4VGA2"/>
<comment type="caution">
    <text evidence="1">The sequence shown here is derived from an EMBL/GenBank/DDBJ whole genome shotgun (WGS) entry which is preliminary data.</text>
</comment>
<sequence length="126" mass="15190">MTFNGFNEKDFETFQISGLDERMEAIQERIQPKFRDIYNEIENELAELADHKMYLHIAKHARRTVNPPKDTWSAYCHNKRGYKKHPHFQVGLWNDNLFIWLAYIYELPQKSEIAEKFLNDVEDIKK</sequence>
<keyword evidence="2" id="KW-1185">Reference proteome</keyword>
<dbReference type="STRING" id="1298598.JCM21714_751"/>
<dbReference type="SUPFAM" id="SSF142913">
    <property type="entry name" value="YktB/PF0168-like"/>
    <property type="match status" value="1"/>
</dbReference>
<protein>
    <submittedName>
        <fullName evidence="1">Uncharacterized protein</fullName>
    </submittedName>
</protein>
<dbReference type="Gene3D" id="3.30.930.20">
    <property type="entry name" value="Protein of unknown function DUF1054"/>
    <property type="match status" value="1"/>
</dbReference>
<proteinExistence type="predicted"/>
<dbReference type="Proteomes" id="UP000019102">
    <property type="component" value="Unassembled WGS sequence"/>
</dbReference>